<proteinExistence type="predicted"/>
<sequence length="94" mass="10757">MTLTPTQIRGLKLAKDGDLYPQEAKRWTHKDAVVTYKKTDRFKERPQKVKFLTTTTVEELREYGLIKVLDADAAPEEAAHGITMAGKIWLLKNK</sequence>
<protein>
    <submittedName>
        <fullName evidence="1">Uncharacterized protein</fullName>
    </submittedName>
</protein>
<gene>
    <name evidence="1" type="ORF">E2F50_14555</name>
</gene>
<dbReference type="OrthoDB" id="8279745at2"/>
<evidence type="ECO:0000313" key="2">
    <source>
        <dbReference type="Proteomes" id="UP000295238"/>
    </source>
</evidence>
<dbReference type="AlphaFoldDB" id="A0A4R5UI89"/>
<comment type="caution">
    <text evidence="1">The sequence shown here is derived from an EMBL/GenBank/DDBJ whole genome shotgun (WGS) entry which is preliminary data.</text>
</comment>
<organism evidence="1 2">
    <name type="scientific">Rhizobium deserti</name>
    <dbReference type="NCBI Taxonomy" id="2547961"/>
    <lineage>
        <taxon>Bacteria</taxon>
        <taxon>Pseudomonadati</taxon>
        <taxon>Pseudomonadota</taxon>
        <taxon>Alphaproteobacteria</taxon>
        <taxon>Hyphomicrobiales</taxon>
        <taxon>Rhizobiaceae</taxon>
        <taxon>Rhizobium/Agrobacterium group</taxon>
        <taxon>Rhizobium</taxon>
    </lineage>
</organism>
<evidence type="ECO:0000313" key="1">
    <source>
        <dbReference type="EMBL" id="TDK35700.1"/>
    </source>
</evidence>
<keyword evidence="2" id="KW-1185">Reference proteome</keyword>
<dbReference type="EMBL" id="SMTL01000003">
    <property type="protein sequence ID" value="TDK35700.1"/>
    <property type="molecule type" value="Genomic_DNA"/>
</dbReference>
<reference evidence="1 2" key="1">
    <citation type="submission" date="2019-03" db="EMBL/GenBank/DDBJ databases">
        <title>Rhizobium sp. nov., an bacterium isolated from biocrust in Mu Us Desert.</title>
        <authorList>
            <person name="Lixiong L."/>
        </authorList>
    </citation>
    <scope>NUCLEOTIDE SEQUENCE [LARGE SCALE GENOMIC DNA]</scope>
    <source>
        <strain evidence="1 2">SPY-1</strain>
    </source>
</reference>
<name>A0A4R5UI89_9HYPH</name>
<accession>A0A4R5UI89</accession>
<dbReference type="Proteomes" id="UP000295238">
    <property type="component" value="Unassembled WGS sequence"/>
</dbReference>